<dbReference type="Pfam" id="PF00903">
    <property type="entry name" value="Glyoxalase"/>
    <property type="match status" value="1"/>
</dbReference>
<sequence length="224" mass="25123">MKFAKNHIDVGLFSNRREAQLAFWQDEVGLPYDHLGKLGGGMQQHRHHMNGSILKMNHARDPLPAAAPSAITELLIARDIDRPRHLLDPDGNRVTLVHKGCEGVTGIGVVLRVNDREATDHFYRHVMQFESPRDGVYRCGDSLLIVAAQGKVERCEEWRAPGYRYFTVQVWDCLAEHQAILDRGGTEGRAPIVLGDTVRYSFVRDPDGTFIEISQRASLTGGKL</sequence>
<gene>
    <name evidence="2" type="ORF">FHP25_08770</name>
</gene>
<dbReference type="AlphaFoldDB" id="A0A5C8PQQ1"/>
<dbReference type="PROSITE" id="PS51819">
    <property type="entry name" value="VOC"/>
    <property type="match status" value="1"/>
</dbReference>
<dbReference type="CDD" id="cd06587">
    <property type="entry name" value="VOC"/>
    <property type="match status" value="1"/>
</dbReference>
<keyword evidence="3" id="KW-1185">Reference proteome</keyword>
<evidence type="ECO:0000313" key="2">
    <source>
        <dbReference type="EMBL" id="TXL77516.1"/>
    </source>
</evidence>
<dbReference type="InterPro" id="IPR029068">
    <property type="entry name" value="Glyas_Bleomycin-R_OHBP_Dase"/>
</dbReference>
<accession>A0A5C8PQQ1</accession>
<dbReference type="OrthoDB" id="4725692at2"/>
<feature type="domain" description="VOC" evidence="1">
    <location>
        <begin position="103"/>
        <end position="216"/>
    </location>
</feature>
<protein>
    <submittedName>
        <fullName evidence="2">VOC family protein</fullName>
    </submittedName>
</protein>
<reference evidence="2 3" key="1">
    <citation type="submission" date="2019-06" db="EMBL/GenBank/DDBJ databases">
        <title>New taxonomy in bacterial strain CC-CFT640, isolated from vineyard.</title>
        <authorList>
            <person name="Lin S.-Y."/>
            <person name="Tsai C.-F."/>
            <person name="Young C.-C."/>
        </authorList>
    </citation>
    <scope>NUCLEOTIDE SEQUENCE [LARGE SCALE GENOMIC DNA]</scope>
    <source>
        <strain evidence="2 3">CC-CFT640</strain>
    </source>
</reference>
<dbReference type="SUPFAM" id="SSF54593">
    <property type="entry name" value="Glyoxalase/Bleomycin resistance protein/Dihydroxybiphenyl dioxygenase"/>
    <property type="match status" value="1"/>
</dbReference>
<dbReference type="Proteomes" id="UP000321638">
    <property type="component" value="Unassembled WGS sequence"/>
</dbReference>
<evidence type="ECO:0000259" key="1">
    <source>
        <dbReference type="PROSITE" id="PS51819"/>
    </source>
</evidence>
<dbReference type="InterPro" id="IPR004360">
    <property type="entry name" value="Glyas_Fos-R_dOase_dom"/>
</dbReference>
<comment type="caution">
    <text evidence="2">The sequence shown here is derived from an EMBL/GenBank/DDBJ whole genome shotgun (WGS) entry which is preliminary data.</text>
</comment>
<proteinExistence type="predicted"/>
<name>A0A5C8PQQ1_9HYPH</name>
<evidence type="ECO:0000313" key="3">
    <source>
        <dbReference type="Proteomes" id="UP000321638"/>
    </source>
</evidence>
<dbReference type="RefSeq" id="WP_147846556.1">
    <property type="nucleotide sequence ID" value="NZ_VDUZ01000008.1"/>
</dbReference>
<organism evidence="2 3">
    <name type="scientific">Vineibacter terrae</name>
    <dbReference type="NCBI Taxonomy" id="2586908"/>
    <lineage>
        <taxon>Bacteria</taxon>
        <taxon>Pseudomonadati</taxon>
        <taxon>Pseudomonadota</taxon>
        <taxon>Alphaproteobacteria</taxon>
        <taxon>Hyphomicrobiales</taxon>
        <taxon>Vineibacter</taxon>
    </lineage>
</organism>
<dbReference type="EMBL" id="VDUZ01000008">
    <property type="protein sequence ID" value="TXL77516.1"/>
    <property type="molecule type" value="Genomic_DNA"/>
</dbReference>
<dbReference type="InterPro" id="IPR037523">
    <property type="entry name" value="VOC_core"/>
</dbReference>
<dbReference type="Gene3D" id="3.10.180.10">
    <property type="entry name" value="2,3-Dihydroxybiphenyl 1,2-Dioxygenase, domain 1"/>
    <property type="match status" value="1"/>
</dbReference>